<dbReference type="InterPro" id="IPR000225">
    <property type="entry name" value="Armadillo"/>
</dbReference>
<keyword evidence="2" id="KW-0723">Serine/threonine-protein kinase</keyword>
<dbReference type="GO" id="GO:0004674">
    <property type="term" value="F:protein serine/threonine kinase activity"/>
    <property type="evidence" value="ECO:0007669"/>
    <property type="project" value="UniProtKB-KW"/>
</dbReference>
<evidence type="ECO:0000256" key="3">
    <source>
        <dbReference type="ARBA" id="ARBA00022679"/>
    </source>
</evidence>
<feature type="domain" description="Protein kinase" evidence="9">
    <location>
        <begin position="1"/>
        <end position="189"/>
    </location>
</feature>
<evidence type="ECO:0000313" key="10">
    <source>
        <dbReference type="EMBL" id="KAF0745770.1"/>
    </source>
</evidence>
<dbReference type="InterPro" id="IPR011009">
    <property type="entry name" value="Kinase-like_dom_sf"/>
</dbReference>
<dbReference type="SUPFAM" id="SSF48371">
    <property type="entry name" value="ARM repeat"/>
    <property type="match status" value="2"/>
</dbReference>
<keyword evidence="5" id="KW-0418">Kinase</keyword>
<evidence type="ECO:0000256" key="6">
    <source>
        <dbReference type="ARBA" id="ARBA00022840"/>
    </source>
</evidence>
<dbReference type="Proteomes" id="UP000481153">
    <property type="component" value="Unassembled WGS sequence"/>
</dbReference>
<evidence type="ECO:0000256" key="1">
    <source>
        <dbReference type="ARBA" id="ARBA00012513"/>
    </source>
</evidence>
<evidence type="ECO:0000313" key="11">
    <source>
        <dbReference type="Proteomes" id="UP000481153"/>
    </source>
</evidence>
<dbReference type="GO" id="GO:0005524">
    <property type="term" value="F:ATP binding"/>
    <property type="evidence" value="ECO:0007669"/>
    <property type="project" value="UniProtKB-KW"/>
</dbReference>
<gene>
    <name evidence="10" type="ORF">Ae201684_000218</name>
</gene>
<evidence type="ECO:0000259" key="9">
    <source>
        <dbReference type="PROSITE" id="PS50011"/>
    </source>
</evidence>
<dbReference type="Pfam" id="PF00069">
    <property type="entry name" value="Pkinase"/>
    <property type="match status" value="1"/>
</dbReference>
<dbReference type="Gene3D" id="1.10.510.10">
    <property type="entry name" value="Transferase(Phosphotransferase) domain 1"/>
    <property type="match status" value="1"/>
</dbReference>
<keyword evidence="6" id="KW-0067">ATP-binding</keyword>
<proteinExistence type="predicted"/>
<keyword evidence="3" id="KW-0808">Transferase</keyword>
<dbReference type="Gene3D" id="1.25.10.10">
    <property type="entry name" value="Leucine-rich Repeat Variant"/>
    <property type="match status" value="2"/>
</dbReference>
<dbReference type="VEuPathDB" id="FungiDB:AeMF1_000421"/>
<dbReference type="EMBL" id="VJMJ01000001">
    <property type="protein sequence ID" value="KAF0745770.1"/>
    <property type="molecule type" value="Genomic_DNA"/>
</dbReference>
<reference evidence="10 11" key="1">
    <citation type="submission" date="2019-07" db="EMBL/GenBank/DDBJ databases">
        <title>Genomics analysis of Aphanomyces spp. identifies a new class of oomycete effector associated with host adaptation.</title>
        <authorList>
            <person name="Gaulin E."/>
        </authorList>
    </citation>
    <scope>NUCLEOTIDE SEQUENCE [LARGE SCALE GENOMIC DNA]</scope>
    <source>
        <strain evidence="10 11">ATCC 201684</strain>
    </source>
</reference>
<keyword evidence="4" id="KW-0547">Nucleotide-binding</keyword>
<evidence type="ECO:0000256" key="4">
    <source>
        <dbReference type="ARBA" id="ARBA00022741"/>
    </source>
</evidence>
<dbReference type="EC" id="2.7.11.1" evidence="1"/>
<organism evidence="10 11">
    <name type="scientific">Aphanomyces euteiches</name>
    <dbReference type="NCBI Taxonomy" id="100861"/>
    <lineage>
        <taxon>Eukaryota</taxon>
        <taxon>Sar</taxon>
        <taxon>Stramenopiles</taxon>
        <taxon>Oomycota</taxon>
        <taxon>Saprolegniomycetes</taxon>
        <taxon>Saprolegniales</taxon>
        <taxon>Verrucalvaceae</taxon>
        <taxon>Aphanomyces</taxon>
    </lineage>
</organism>
<dbReference type="InterPro" id="IPR008271">
    <property type="entry name" value="Ser/Thr_kinase_AS"/>
</dbReference>
<accession>A0A6G0XYV5</accession>
<dbReference type="GO" id="GO:0005737">
    <property type="term" value="C:cytoplasm"/>
    <property type="evidence" value="ECO:0007669"/>
    <property type="project" value="UniProtKB-ARBA"/>
</dbReference>
<dbReference type="PANTHER" id="PTHR22983:SF6">
    <property type="entry name" value="SERINE_THREONINE-PROTEIN KINASE 36"/>
    <property type="match status" value="1"/>
</dbReference>
<protein>
    <recommendedName>
        <fullName evidence="1">non-specific serine/threonine protein kinase</fullName>
        <ecNumber evidence="1">2.7.11.1</ecNumber>
    </recommendedName>
</protein>
<evidence type="ECO:0000256" key="7">
    <source>
        <dbReference type="ARBA" id="ARBA00047899"/>
    </source>
</evidence>
<evidence type="ECO:0000256" key="5">
    <source>
        <dbReference type="ARBA" id="ARBA00022777"/>
    </source>
</evidence>
<comment type="catalytic activity">
    <reaction evidence="7">
        <text>L-threonyl-[protein] + ATP = O-phospho-L-threonyl-[protein] + ADP + H(+)</text>
        <dbReference type="Rhea" id="RHEA:46608"/>
        <dbReference type="Rhea" id="RHEA-COMP:11060"/>
        <dbReference type="Rhea" id="RHEA-COMP:11605"/>
        <dbReference type="ChEBI" id="CHEBI:15378"/>
        <dbReference type="ChEBI" id="CHEBI:30013"/>
        <dbReference type="ChEBI" id="CHEBI:30616"/>
        <dbReference type="ChEBI" id="CHEBI:61977"/>
        <dbReference type="ChEBI" id="CHEBI:456216"/>
        <dbReference type="EC" id="2.7.11.1"/>
    </reaction>
</comment>
<dbReference type="SMART" id="SM00220">
    <property type="entry name" value="S_TKc"/>
    <property type="match status" value="1"/>
</dbReference>
<dbReference type="PANTHER" id="PTHR22983">
    <property type="entry name" value="PROTEIN KINASE RELATED"/>
    <property type="match status" value="1"/>
</dbReference>
<dbReference type="Pfam" id="PF13513">
    <property type="entry name" value="HEAT_EZ"/>
    <property type="match status" value="1"/>
</dbReference>
<dbReference type="InterPro" id="IPR016024">
    <property type="entry name" value="ARM-type_fold"/>
</dbReference>
<dbReference type="InterPro" id="IPR011989">
    <property type="entry name" value="ARM-like"/>
</dbReference>
<dbReference type="SMART" id="SM00185">
    <property type="entry name" value="ARM"/>
    <property type="match status" value="3"/>
</dbReference>
<dbReference type="InterPro" id="IPR000719">
    <property type="entry name" value="Prot_kinase_dom"/>
</dbReference>
<dbReference type="AlphaFoldDB" id="A0A6G0XYV5"/>
<name>A0A6G0XYV5_9STRA</name>
<comment type="catalytic activity">
    <reaction evidence="8">
        <text>L-seryl-[protein] + ATP = O-phospho-L-seryl-[protein] + ADP + H(+)</text>
        <dbReference type="Rhea" id="RHEA:17989"/>
        <dbReference type="Rhea" id="RHEA-COMP:9863"/>
        <dbReference type="Rhea" id="RHEA-COMP:11604"/>
        <dbReference type="ChEBI" id="CHEBI:15378"/>
        <dbReference type="ChEBI" id="CHEBI:29999"/>
        <dbReference type="ChEBI" id="CHEBI:30616"/>
        <dbReference type="ChEBI" id="CHEBI:83421"/>
        <dbReference type="ChEBI" id="CHEBI:456216"/>
        <dbReference type="EC" id="2.7.11.1"/>
    </reaction>
</comment>
<dbReference type="PROSITE" id="PS50011">
    <property type="entry name" value="PROTEIN_KINASE_DOM"/>
    <property type="match status" value="1"/>
</dbReference>
<comment type="caution">
    <text evidence="10">The sequence shown here is derived from an EMBL/GenBank/DDBJ whole genome shotgun (WGS) entry which is preliminary data.</text>
</comment>
<dbReference type="SUPFAM" id="SSF56112">
    <property type="entry name" value="Protein kinase-like (PK-like)"/>
    <property type="match status" value="1"/>
</dbReference>
<sequence length="1115" mass="123770">MLDSFETEGEFCMVTEYAQGELFQILEDDQQLPEDEIKKIAIQLLQALHYLHTNRIIHRDMKPQNILVGPKQQIKLCDFGFARAISADTNVLTSIKGTPLYMAPELVKEQPYNHTVDLWSLGVILYELAVGRPPFYTDKIVTLIQLIVKENVMYPPTMSDELKSFLSGLLQKDPTKRMTWPEILAHPFASETAVQQQDRLALERQVRRIPSFFDIANPMDSTLQRSIDWKPVDPQTGQIVPISNQKGHDELRNATQANVEDLLSIWKAYEAQVVGNSQVANMLDSPNFVVNVNRALKCRDGACIRSALYVVHRVVHHTSKSISEVPSSQIELVRQVRSLLLEHIHVVLSSCREGVLQMVRTLMLPLPGDYQSTILDTILLLIQEATTPADVPLLSKVVKWLGITLDSSATAAAVYDDVCNHTPDLIPKICSLLDHEDSSIGSYAVFALSALVHPNGDFWNVSVSFPATMALQQEYSTDSKLDALRTAYSLRVKVHTELSNSLFKVGLESLLSKVTAEIDQCSDRDYDDDEDSHTMLTSLLKVLFYTCRVSSPLSKRTANTTKLLSPEVFHHLNSIEMYFALELLTVCQRRGVLSAASAPGLFASVMQNHHSALVQSAACNLLAESIEVDEDGVVAAEAVKYLPLLSLAVEYSTASDNILCCFGIRATGILDSLVIVLFRVASKLTEHSETDLLQALIFQFDNQGLWATFSALLQNGGRDALSPWGLFCLLKFLREVTEHAMESDSLEPAQIDRQAELYARLVGLLRPQHVQYLLLWPDVVGGGLQAVKAMIHAIVKTIGLPFMSLVVSEELLFRTQETLYDSGCVALLVNILSQQAMEMELVVKFLSRLVTSSPHFASQFVEAHGLTLLKSQGLLNLTTTPLLAEDALVLLSHVARSSRSHSPRIESADVFCELRDLLFSKDPVLRAKASNCLGNLCRHSNYFYDHVAQPLPPSQTSLIDGLLICVQDSDTLTRRYACFAIGNAAFHTDQLSRALQPAIPFLVQHLLDGDAKTRSNAAAALGNLVRQSATCCSDLAMHNAPYSLMECALDETDLGTRRIALFSLGNLCEYDICRQSLAKSDGLFAHSLQGLSDDSTDELVQKYIRRILSKWQPLP</sequence>
<keyword evidence="11" id="KW-1185">Reference proteome</keyword>
<evidence type="ECO:0000256" key="8">
    <source>
        <dbReference type="ARBA" id="ARBA00048679"/>
    </source>
</evidence>
<evidence type="ECO:0000256" key="2">
    <source>
        <dbReference type="ARBA" id="ARBA00022527"/>
    </source>
</evidence>
<dbReference type="PROSITE" id="PS00108">
    <property type="entry name" value="PROTEIN_KINASE_ST"/>
    <property type="match status" value="1"/>
</dbReference>